<sequence length="56" mass="6515">MIVNIRPQNPSIYGVLRLIVTLDGEDIVDCEPLLGYLNREMEKIVENQTTYNIYLM</sequence>
<organism evidence="4 5">
    <name type="scientific">Capsicum annuum</name>
    <name type="common">Capsicum pepper</name>
    <dbReference type="NCBI Taxonomy" id="4072"/>
    <lineage>
        <taxon>Eukaryota</taxon>
        <taxon>Viridiplantae</taxon>
        <taxon>Streptophyta</taxon>
        <taxon>Embryophyta</taxon>
        <taxon>Tracheophyta</taxon>
        <taxon>Spermatophyta</taxon>
        <taxon>Magnoliopsida</taxon>
        <taxon>eudicotyledons</taxon>
        <taxon>Gunneridae</taxon>
        <taxon>Pentapetalae</taxon>
        <taxon>asterids</taxon>
        <taxon>lamiids</taxon>
        <taxon>Solanales</taxon>
        <taxon>Solanaceae</taxon>
        <taxon>Solanoideae</taxon>
        <taxon>Capsiceae</taxon>
        <taxon>Capsicum</taxon>
    </lineage>
</organism>
<protein>
    <submittedName>
        <fullName evidence="4">Uncharacterized protein</fullName>
    </submittedName>
</protein>
<dbReference type="Gene3D" id="1.10.645.10">
    <property type="entry name" value="Cytochrome-c3 Hydrogenase, chain B"/>
    <property type="match status" value="1"/>
</dbReference>
<reference evidence="4 5" key="1">
    <citation type="journal article" date="2014" name="Nat. Genet.">
        <title>Genome sequence of the hot pepper provides insights into the evolution of pungency in Capsicum species.</title>
        <authorList>
            <person name="Kim S."/>
            <person name="Park M."/>
            <person name="Yeom S.I."/>
            <person name="Kim Y.M."/>
            <person name="Lee J.M."/>
            <person name="Lee H.A."/>
            <person name="Seo E."/>
            <person name="Choi J."/>
            <person name="Cheong K."/>
            <person name="Kim K.T."/>
            <person name="Jung K."/>
            <person name="Lee G.W."/>
            <person name="Oh S.K."/>
            <person name="Bae C."/>
            <person name="Kim S.B."/>
            <person name="Lee H.Y."/>
            <person name="Kim S.Y."/>
            <person name="Kim M.S."/>
            <person name="Kang B.C."/>
            <person name="Jo Y.D."/>
            <person name="Yang H.B."/>
            <person name="Jeong H.J."/>
            <person name="Kang W.H."/>
            <person name="Kwon J.K."/>
            <person name="Shin C."/>
            <person name="Lim J.Y."/>
            <person name="Park J.H."/>
            <person name="Huh J.H."/>
            <person name="Kim J.S."/>
            <person name="Kim B.D."/>
            <person name="Cohen O."/>
            <person name="Paran I."/>
            <person name="Suh M.C."/>
            <person name="Lee S.B."/>
            <person name="Kim Y.K."/>
            <person name="Shin Y."/>
            <person name="Noh S.J."/>
            <person name="Park J."/>
            <person name="Seo Y.S."/>
            <person name="Kwon S.Y."/>
            <person name="Kim H.A."/>
            <person name="Park J.M."/>
            <person name="Kim H.J."/>
            <person name="Choi S.B."/>
            <person name="Bosland P.W."/>
            <person name="Reeves G."/>
            <person name="Jo S.H."/>
            <person name="Lee B.W."/>
            <person name="Cho H.T."/>
            <person name="Choi H.S."/>
            <person name="Lee M.S."/>
            <person name="Yu Y."/>
            <person name="Do Choi Y."/>
            <person name="Park B.S."/>
            <person name="van Deynze A."/>
            <person name="Ashrafi H."/>
            <person name="Hill T."/>
            <person name="Kim W.T."/>
            <person name="Pai H.S."/>
            <person name="Ahn H.K."/>
            <person name="Yeam I."/>
            <person name="Giovannoni J.J."/>
            <person name="Rose J.K."/>
            <person name="Sorensen I."/>
            <person name="Lee S.J."/>
            <person name="Kim R.W."/>
            <person name="Choi I.Y."/>
            <person name="Choi B.S."/>
            <person name="Lim J.S."/>
            <person name="Lee Y.H."/>
            <person name="Choi D."/>
        </authorList>
    </citation>
    <scope>NUCLEOTIDE SEQUENCE [LARGE SCALE GENOMIC DNA]</scope>
    <source>
        <strain evidence="5">cv. CM334</strain>
    </source>
</reference>
<evidence type="ECO:0000313" key="4">
    <source>
        <dbReference type="EMBL" id="PHT83320.1"/>
    </source>
</evidence>
<dbReference type="EMBL" id="AYRZ02000004">
    <property type="protein sequence ID" value="PHT83320.1"/>
    <property type="molecule type" value="Genomic_DNA"/>
</dbReference>
<comment type="caution">
    <text evidence="4">The sequence shown here is derived from an EMBL/GenBank/DDBJ whole genome shotgun (WGS) entry which is preliminary data.</text>
</comment>
<gene>
    <name evidence="4" type="ORF">T459_11763</name>
</gene>
<dbReference type="Proteomes" id="UP000222542">
    <property type="component" value="Unassembled WGS sequence"/>
</dbReference>
<comment type="similarity">
    <text evidence="1">Belongs to the complex I 49 kDa subunit family.</text>
</comment>
<dbReference type="Gramene" id="PHT83320">
    <property type="protein sequence ID" value="PHT83320"/>
    <property type="gene ID" value="T459_11763"/>
</dbReference>
<dbReference type="GO" id="GO:0016651">
    <property type="term" value="F:oxidoreductase activity, acting on NAD(P)H"/>
    <property type="evidence" value="ECO:0007669"/>
    <property type="project" value="InterPro"/>
</dbReference>
<dbReference type="OMA" id="VIDYEPI"/>
<accession>A0A2G2ZMU7</accession>
<dbReference type="InterPro" id="IPR029014">
    <property type="entry name" value="NiFe-Hase_large"/>
</dbReference>
<evidence type="ECO:0000313" key="5">
    <source>
        <dbReference type="Proteomes" id="UP000222542"/>
    </source>
</evidence>
<dbReference type="PANTHER" id="PTHR11993">
    <property type="entry name" value="NADH-UBIQUINONE OXIDOREDUCTASE 49 KDA SUBUNIT"/>
    <property type="match status" value="1"/>
</dbReference>
<keyword evidence="2" id="KW-1278">Translocase</keyword>
<evidence type="ECO:0000256" key="3">
    <source>
        <dbReference type="ARBA" id="ARBA00023027"/>
    </source>
</evidence>
<keyword evidence="5" id="KW-1185">Reference proteome</keyword>
<reference evidence="4 5" key="2">
    <citation type="journal article" date="2017" name="Genome Biol.">
        <title>New reference genome sequences of hot pepper reveal the massive evolution of plant disease-resistance genes by retroduplication.</title>
        <authorList>
            <person name="Kim S."/>
            <person name="Park J."/>
            <person name="Yeom S.I."/>
            <person name="Kim Y.M."/>
            <person name="Seo E."/>
            <person name="Kim K.T."/>
            <person name="Kim M.S."/>
            <person name="Lee J.M."/>
            <person name="Cheong K."/>
            <person name="Shin H.S."/>
            <person name="Kim S.B."/>
            <person name="Han K."/>
            <person name="Lee J."/>
            <person name="Park M."/>
            <person name="Lee H.A."/>
            <person name="Lee H.Y."/>
            <person name="Lee Y."/>
            <person name="Oh S."/>
            <person name="Lee J.H."/>
            <person name="Choi E."/>
            <person name="Choi E."/>
            <person name="Lee S.E."/>
            <person name="Jeon J."/>
            <person name="Kim H."/>
            <person name="Choi G."/>
            <person name="Song H."/>
            <person name="Lee J."/>
            <person name="Lee S.C."/>
            <person name="Kwon J.K."/>
            <person name="Lee H.Y."/>
            <person name="Koo N."/>
            <person name="Hong Y."/>
            <person name="Kim R.W."/>
            <person name="Kang W.H."/>
            <person name="Huh J.H."/>
            <person name="Kang B.C."/>
            <person name="Yang T.J."/>
            <person name="Lee Y.H."/>
            <person name="Bennetzen J.L."/>
            <person name="Choi D."/>
        </authorList>
    </citation>
    <scope>NUCLEOTIDE SEQUENCE [LARGE SCALE GENOMIC DNA]</scope>
    <source>
        <strain evidence="5">cv. CM334</strain>
    </source>
</reference>
<dbReference type="SUPFAM" id="SSF56762">
    <property type="entry name" value="HydB/Nqo4-like"/>
    <property type="match status" value="1"/>
</dbReference>
<evidence type="ECO:0000256" key="1">
    <source>
        <dbReference type="ARBA" id="ARBA00005769"/>
    </source>
</evidence>
<proteinExistence type="inferred from homology"/>
<dbReference type="AlphaFoldDB" id="A0A2G2ZMU7"/>
<keyword evidence="3" id="KW-0520">NAD</keyword>
<evidence type="ECO:0000256" key="2">
    <source>
        <dbReference type="ARBA" id="ARBA00022967"/>
    </source>
</evidence>
<name>A0A2G2ZMU7_CAPAN</name>
<dbReference type="STRING" id="4072.A0A2G2ZMU7"/>
<dbReference type="PANTHER" id="PTHR11993:SF10">
    <property type="entry name" value="NADH DEHYDROGENASE [UBIQUINONE] IRON-SULFUR PROTEIN 2, MITOCHONDRIAL"/>
    <property type="match status" value="1"/>
</dbReference>
<dbReference type="InterPro" id="IPR022885">
    <property type="entry name" value="NDH1_su_D/H"/>
</dbReference>